<keyword evidence="5 6" id="KW-0408">Iron</keyword>
<keyword evidence="2 6" id="KW-0349">Heme</keyword>
<keyword evidence="11" id="KW-1185">Reference proteome</keyword>
<evidence type="ECO:0000313" key="11">
    <source>
        <dbReference type="Proteomes" id="UP000483286"/>
    </source>
</evidence>
<feature type="transmembrane region" description="Helical" evidence="8">
    <location>
        <begin position="12"/>
        <end position="32"/>
    </location>
</feature>
<accession>A0A7C9HTJ7</accession>
<dbReference type="InterPro" id="IPR051811">
    <property type="entry name" value="Cytochrome_c550/c551-like"/>
</dbReference>
<protein>
    <submittedName>
        <fullName evidence="10">C-type cytochrome</fullName>
    </submittedName>
</protein>
<evidence type="ECO:0000256" key="8">
    <source>
        <dbReference type="SAM" id="Phobius"/>
    </source>
</evidence>
<evidence type="ECO:0000259" key="9">
    <source>
        <dbReference type="PROSITE" id="PS51007"/>
    </source>
</evidence>
<dbReference type="Pfam" id="PF13442">
    <property type="entry name" value="Cytochrome_CBB3"/>
    <property type="match status" value="1"/>
</dbReference>
<keyword evidence="3 6" id="KW-0479">Metal-binding</keyword>
<proteinExistence type="predicted"/>
<keyword evidence="4" id="KW-0249">Electron transport</keyword>
<name>A0A7C9HTJ7_9DEIO</name>
<reference evidence="10 11" key="1">
    <citation type="submission" date="2019-12" db="EMBL/GenBank/DDBJ databases">
        <title>Deinococcus sp. HMF7620 Genome sequencing and assembly.</title>
        <authorList>
            <person name="Kang H."/>
            <person name="Kim H."/>
            <person name="Joh K."/>
        </authorList>
    </citation>
    <scope>NUCLEOTIDE SEQUENCE [LARGE SCALE GENOMIC DNA]</scope>
    <source>
        <strain evidence="10 11">HMF7620</strain>
    </source>
</reference>
<dbReference type="RefSeq" id="WP_157460625.1">
    <property type="nucleotide sequence ID" value="NZ_WQLB01000030.1"/>
</dbReference>
<dbReference type="InterPro" id="IPR036909">
    <property type="entry name" value="Cyt_c-like_dom_sf"/>
</dbReference>
<dbReference type="PANTHER" id="PTHR37823:SF1">
    <property type="entry name" value="CYTOCHROME C-553-LIKE"/>
    <property type="match status" value="1"/>
</dbReference>
<keyword evidence="8" id="KW-0812">Transmembrane</keyword>
<dbReference type="AlphaFoldDB" id="A0A7C9HTJ7"/>
<feature type="domain" description="Cytochrome c" evidence="9">
    <location>
        <begin position="142"/>
        <end position="227"/>
    </location>
</feature>
<keyword evidence="8" id="KW-0472">Membrane</keyword>
<comment type="caution">
    <text evidence="10">The sequence shown here is derived from an EMBL/GenBank/DDBJ whole genome shotgun (WGS) entry which is preliminary data.</text>
</comment>
<evidence type="ECO:0000256" key="3">
    <source>
        <dbReference type="ARBA" id="ARBA00022723"/>
    </source>
</evidence>
<evidence type="ECO:0000256" key="4">
    <source>
        <dbReference type="ARBA" id="ARBA00022982"/>
    </source>
</evidence>
<dbReference type="Proteomes" id="UP000483286">
    <property type="component" value="Unassembled WGS sequence"/>
</dbReference>
<feature type="compositionally biased region" description="Low complexity" evidence="7">
    <location>
        <begin position="67"/>
        <end position="79"/>
    </location>
</feature>
<gene>
    <name evidence="10" type="ORF">GO986_17695</name>
</gene>
<feature type="compositionally biased region" description="Acidic residues" evidence="7">
    <location>
        <begin position="85"/>
        <end position="104"/>
    </location>
</feature>
<dbReference type="EMBL" id="WQLB01000030">
    <property type="protein sequence ID" value="MVN88572.1"/>
    <property type="molecule type" value="Genomic_DNA"/>
</dbReference>
<keyword evidence="8" id="KW-1133">Transmembrane helix</keyword>
<organism evidence="10 11">
    <name type="scientific">Deinococcus arboris</name>
    <dbReference type="NCBI Taxonomy" id="2682977"/>
    <lineage>
        <taxon>Bacteria</taxon>
        <taxon>Thermotogati</taxon>
        <taxon>Deinococcota</taxon>
        <taxon>Deinococci</taxon>
        <taxon>Deinococcales</taxon>
        <taxon>Deinococcaceae</taxon>
        <taxon>Deinococcus</taxon>
    </lineage>
</organism>
<evidence type="ECO:0000313" key="10">
    <source>
        <dbReference type="EMBL" id="MVN88572.1"/>
    </source>
</evidence>
<evidence type="ECO:0000256" key="1">
    <source>
        <dbReference type="ARBA" id="ARBA00022448"/>
    </source>
</evidence>
<evidence type="ECO:0000256" key="7">
    <source>
        <dbReference type="SAM" id="MobiDB-lite"/>
    </source>
</evidence>
<keyword evidence="1" id="KW-0813">Transport</keyword>
<dbReference type="GO" id="GO:0046872">
    <property type="term" value="F:metal ion binding"/>
    <property type="evidence" value="ECO:0007669"/>
    <property type="project" value="UniProtKB-KW"/>
</dbReference>
<evidence type="ECO:0000256" key="6">
    <source>
        <dbReference type="PROSITE-ProRule" id="PRU00433"/>
    </source>
</evidence>
<sequence>MNEARNRIAGSVLSWALGVTLGVILGVALLILTPRTMGKPAEVMPGSTLPASESAQVGQGAEDTQGEGEAASSDEAGAENTSGDTQEEGTGSEETGGEATEEGAEGAATEENRAEETNTVNETSAQEPTDEEVAAVGAESEGNIEAGQTIYVSNCSGCHAPNGTGAVGPSLLSDKGVKSWSVAQLVTVLREGRTPTRQLSNVMPRFSEAQISDEQVADLHAYIKTLN</sequence>
<dbReference type="GO" id="GO:0020037">
    <property type="term" value="F:heme binding"/>
    <property type="evidence" value="ECO:0007669"/>
    <property type="project" value="InterPro"/>
</dbReference>
<dbReference type="GO" id="GO:0009055">
    <property type="term" value="F:electron transfer activity"/>
    <property type="evidence" value="ECO:0007669"/>
    <property type="project" value="InterPro"/>
</dbReference>
<evidence type="ECO:0000256" key="2">
    <source>
        <dbReference type="ARBA" id="ARBA00022617"/>
    </source>
</evidence>
<evidence type="ECO:0000256" key="5">
    <source>
        <dbReference type="ARBA" id="ARBA00023004"/>
    </source>
</evidence>
<dbReference type="PROSITE" id="PS51007">
    <property type="entry name" value="CYTC"/>
    <property type="match status" value="1"/>
</dbReference>
<dbReference type="InterPro" id="IPR009056">
    <property type="entry name" value="Cyt_c-like_dom"/>
</dbReference>
<dbReference type="SUPFAM" id="SSF46626">
    <property type="entry name" value="Cytochrome c"/>
    <property type="match status" value="1"/>
</dbReference>
<dbReference type="Gene3D" id="1.10.760.10">
    <property type="entry name" value="Cytochrome c-like domain"/>
    <property type="match status" value="1"/>
</dbReference>
<dbReference type="PANTHER" id="PTHR37823">
    <property type="entry name" value="CYTOCHROME C-553-LIKE"/>
    <property type="match status" value="1"/>
</dbReference>
<feature type="region of interest" description="Disordered" evidence="7">
    <location>
        <begin position="42"/>
        <end position="137"/>
    </location>
</feature>